<evidence type="ECO:0000256" key="2">
    <source>
        <dbReference type="ARBA" id="ARBA00022630"/>
    </source>
</evidence>
<dbReference type="PANTHER" id="PTHR23023">
    <property type="entry name" value="DIMETHYLANILINE MONOOXYGENASE"/>
    <property type="match status" value="1"/>
</dbReference>
<keyword evidence="4" id="KW-0521">NADP</keyword>
<evidence type="ECO:0000256" key="1">
    <source>
        <dbReference type="ARBA" id="ARBA00009183"/>
    </source>
</evidence>
<comment type="similarity">
    <text evidence="1">Belongs to the FMO family.</text>
</comment>
<sequence>MTVATVGNKPPFGPNIRVAVIGSGISGISTAAHLLRQGVKVTVFERSGEPGGIWNYKETPSPGPSYPSVRPSADDYSYLAPHHEKKGMSGFSAGQDAVCHANESRNGESFFAPSSACYAGLYTNIPTSLMYPSLKSWPEETPNLVPHSAVNGFLQTLSAESGVNRVTEYWTRVESAVKNQDGQGWRLLTEMPVTDKASNEVVEKSWDFDAVVVASGHYNLPRVPDIPGLAELKGLYPGRVIHSKQYRRPEAYRDSAVLIVGGGVSAMDISRELSHTAASVTQSTRGGDFDLPERLIPKSVRRVAGISKFSWATDSVDLGQSHRNGPINVTLSDGSELRGLDHVILATGYLFSFPFLPQFHSDETPAAAVDSATLVGTEGDMVHNLYKDMFYIDDPTLVFVGLPYHVVTFSTFDYQAQVAARVLSGLSSLPSGTQMRSEYDQRVKASGFGLRFHSQGEGDAELRYVRELIELVSQGDKGSGEPLLAPSAKWLKSYAAFKEGLKG</sequence>
<keyword evidence="5" id="KW-0560">Oxidoreductase</keyword>
<comment type="caution">
    <text evidence="7">The sequence shown here is derived from an EMBL/GenBank/DDBJ whole genome shotgun (WGS) entry which is preliminary data.</text>
</comment>
<dbReference type="Proteomes" id="UP000616885">
    <property type="component" value="Unassembled WGS sequence"/>
</dbReference>
<accession>A0A8H7K4Q2</accession>
<evidence type="ECO:0000256" key="5">
    <source>
        <dbReference type="ARBA" id="ARBA00023002"/>
    </source>
</evidence>
<dbReference type="InterPro" id="IPR000960">
    <property type="entry name" value="Flavin_mOase"/>
</dbReference>
<evidence type="ECO:0000313" key="8">
    <source>
        <dbReference type="Proteomes" id="UP000616885"/>
    </source>
</evidence>
<feature type="domain" description="FAD dependent oxidoreductase" evidence="6">
    <location>
        <begin position="17"/>
        <end position="51"/>
    </location>
</feature>
<dbReference type="GO" id="GO:0004499">
    <property type="term" value="F:N,N-dimethylaniline monooxygenase activity"/>
    <property type="evidence" value="ECO:0007669"/>
    <property type="project" value="InterPro"/>
</dbReference>
<proteinExistence type="inferred from homology"/>
<dbReference type="EMBL" id="JADCTT010000018">
    <property type="protein sequence ID" value="KAF9743055.1"/>
    <property type="molecule type" value="Genomic_DNA"/>
</dbReference>
<evidence type="ECO:0000259" key="6">
    <source>
        <dbReference type="Pfam" id="PF01266"/>
    </source>
</evidence>
<evidence type="ECO:0000256" key="3">
    <source>
        <dbReference type="ARBA" id="ARBA00022827"/>
    </source>
</evidence>
<dbReference type="InterPro" id="IPR020946">
    <property type="entry name" value="Flavin_mOase-like"/>
</dbReference>
<dbReference type="InterPro" id="IPR006076">
    <property type="entry name" value="FAD-dep_OxRdtase"/>
</dbReference>
<dbReference type="Pfam" id="PF01266">
    <property type="entry name" value="DAO"/>
    <property type="match status" value="1"/>
</dbReference>
<dbReference type="InterPro" id="IPR050346">
    <property type="entry name" value="FMO-like"/>
</dbReference>
<keyword evidence="2" id="KW-0285">Flavoprotein</keyword>
<dbReference type="GO" id="GO:0050661">
    <property type="term" value="F:NADP binding"/>
    <property type="evidence" value="ECO:0007669"/>
    <property type="project" value="InterPro"/>
</dbReference>
<evidence type="ECO:0000256" key="4">
    <source>
        <dbReference type="ARBA" id="ARBA00022857"/>
    </source>
</evidence>
<protein>
    <recommendedName>
        <fullName evidence="6">FAD dependent oxidoreductase domain-containing protein</fullName>
    </recommendedName>
</protein>
<dbReference type="SUPFAM" id="SSF51905">
    <property type="entry name" value="FAD/NAD(P)-binding domain"/>
    <property type="match status" value="2"/>
</dbReference>
<organism evidence="7 8">
    <name type="scientific">Bionectria ochroleuca</name>
    <name type="common">Gliocladium roseum</name>
    <dbReference type="NCBI Taxonomy" id="29856"/>
    <lineage>
        <taxon>Eukaryota</taxon>
        <taxon>Fungi</taxon>
        <taxon>Dikarya</taxon>
        <taxon>Ascomycota</taxon>
        <taxon>Pezizomycotina</taxon>
        <taxon>Sordariomycetes</taxon>
        <taxon>Hypocreomycetidae</taxon>
        <taxon>Hypocreales</taxon>
        <taxon>Bionectriaceae</taxon>
        <taxon>Clonostachys</taxon>
    </lineage>
</organism>
<evidence type="ECO:0000313" key="7">
    <source>
        <dbReference type="EMBL" id="KAF9743055.1"/>
    </source>
</evidence>
<dbReference type="GO" id="GO:0050660">
    <property type="term" value="F:flavin adenine dinucleotide binding"/>
    <property type="evidence" value="ECO:0007669"/>
    <property type="project" value="InterPro"/>
</dbReference>
<name>A0A8H7K4Q2_BIOOC</name>
<dbReference type="PIRSF" id="PIRSF000332">
    <property type="entry name" value="FMO"/>
    <property type="match status" value="1"/>
</dbReference>
<dbReference type="PRINTS" id="PR00370">
    <property type="entry name" value="FMOXYGENASE"/>
</dbReference>
<dbReference type="AlphaFoldDB" id="A0A8H7K4Q2"/>
<gene>
    <name evidence="7" type="ORF">IM811_006711</name>
</gene>
<reference evidence="7" key="1">
    <citation type="submission" date="2020-10" db="EMBL/GenBank/DDBJ databases">
        <title>High-Quality Genome Resource of Clonostachys rosea strain S41 by Oxford Nanopore Long-Read Sequencing.</title>
        <authorList>
            <person name="Wang H."/>
        </authorList>
    </citation>
    <scope>NUCLEOTIDE SEQUENCE</scope>
    <source>
        <strain evidence="7">S41</strain>
    </source>
</reference>
<dbReference type="Pfam" id="PF00743">
    <property type="entry name" value="FMO-like"/>
    <property type="match status" value="2"/>
</dbReference>
<keyword evidence="3" id="KW-0274">FAD</keyword>
<dbReference type="InterPro" id="IPR036188">
    <property type="entry name" value="FAD/NAD-bd_sf"/>
</dbReference>
<dbReference type="Gene3D" id="3.50.50.60">
    <property type="entry name" value="FAD/NAD(P)-binding domain"/>
    <property type="match status" value="2"/>
</dbReference>